<keyword evidence="6" id="KW-0503">Monooxygenase</keyword>
<dbReference type="GO" id="GO:0050660">
    <property type="term" value="F:flavin adenine dinucleotide binding"/>
    <property type="evidence" value="ECO:0007669"/>
    <property type="project" value="InterPro"/>
</dbReference>
<keyword evidence="3" id="KW-0285">Flavoprotein</keyword>
<evidence type="ECO:0000256" key="5">
    <source>
        <dbReference type="ARBA" id="ARBA00023002"/>
    </source>
</evidence>
<dbReference type="Proteomes" id="UP000192634">
    <property type="component" value="Unassembled WGS sequence"/>
</dbReference>
<dbReference type="GO" id="GO:0050661">
    <property type="term" value="F:NADP binding"/>
    <property type="evidence" value="ECO:0007669"/>
    <property type="project" value="InterPro"/>
</dbReference>
<evidence type="ECO:0000313" key="7">
    <source>
        <dbReference type="EMBL" id="SMC36643.1"/>
    </source>
</evidence>
<evidence type="ECO:0000256" key="1">
    <source>
        <dbReference type="ARBA" id="ARBA00001974"/>
    </source>
</evidence>
<dbReference type="RefSeq" id="WP_234993702.1">
    <property type="nucleotide sequence ID" value="NZ_FWXN01000002.1"/>
</dbReference>
<dbReference type="Pfam" id="PF13450">
    <property type="entry name" value="NAD_binding_8"/>
    <property type="match status" value="1"/>
</dbReference>
<gene>
    <name evidence="7" type="ORF">SAMN06296429_102125</name>
</gene>
<name>A0A1W1YKJ2_9MICO</name>
<accession>A0A1W1YKJ2</accession>
<proteinExistence type="inferred from homology"/>
<evidence type="ECO:0000313" key="8">
    <source>
        <dbReference type="Proteomes" id="UP000192634"/>
    </source>
</evidence>
<dbReference type="SUPFAM" id="SSF51905">
    <property type="entry name" value="FAD/NAD(P)-binding domain"/>
    <property type="match status" value="2"/>
</dbReference>
<dbReference type="Gene3D" id="3.50.50.60">
    <property type="entry name" value="FAD/NAD(P)-binding domain"/>
    <property type="match status" value="3"/>
</dbReference>
<reference evidence="7 8" key="1">
    <citation type="submission" date="2017-04" db="EMBL/GenBank/DDBJ databases">
        <authorList>
            <person name="Afonso C.L."/>
            <person name="Miller P.J."/>
            <person name="Scott M.A."/>
            <person name="Spackman E."/>
            <person name="Goraichik I."/>
            <person name="Dimitrov K.M."/>
            <person name="Suarez D.L."/>
            <person name="Swayne D.E."/>
        </authorList>
    </citation>
    <scope>NUCLEOTIDE SEQUENCE [LARGE SCALE GENOMIC DNA]</scope>
    <source>
        <strain evidence="7 8">CGMCC 1.12511</strain>
    </source>
</reference>
<comment type="similarity">
    <text evidence="2">Belongs to the FAD-binding monooxygenase family.</text>
</comment>
<organism evidence="7 8">
    <name type="scientific">Janibacter indicus</name>
    <dbReference type="NCBI Taxonomy" id="857417"/>
    <lineage>
        <taxon>Bacteria</taxon>
        <taxon>Bacillati</taxon>
        <taxon>Actinomycetota</taxon>
        <taxon>Actinomycetes</taxon>
        <taxon>Micrococcales</taxon>
        <taxon>Intrasporangiaceae</taxon>
        <taxon>Janibacter</taxon>
    </lineage>
</organism>
<dbReference type="PANTHER" id="PTHR43872:SF1">
    <property type="entry name" value="MONOOXYGENASE, PUTATIVE (AFU_ORTHOLOGUE AFUA_8G02570)-RELATED"/>
    <property type="match status" value="1"/>
</dbReference>
<dbReference type="InterPro" id="IPR020946">
    <property type="entry name" value="Flavin_mOase-like"/>
</dbReference>
<evidence type="ECO:0000256" key="4">
    <source>
        <dbReference type="ARBA" id="ARBA00022827"/>
    </source>
</evidence>
<comment type="cofactor">
    <cofactor evidence="1">
        <name>FAD</name>
        <dbReference type="ChEBI" id="CHEBI:57692"/>
    </cofactor>
</comment>
<dbReference type="InterPro" id="IPR036188">
    <property type="entry name" value="FAD/NAD-bd_sf"/>
</dbReference>
<keyword evidence="5" id="KW-0560">Oxidoreductase</keyword>
<dbReference type="PRINTS" id="PR00411">
    <property type="entry name" value="PNDRDTASEI"/>
</dbReference>
<sequence>MTAAPSQPQGTSRRELPERVDVLVVGAGISGIGAAHRILEATPDVDLAIVEARAATGGTWDLFRYPGVRSDSDMFTLSFPFRPWQGRKAIADGGDIRDYIRETAREGGLDEWTHTGCRVVALDWSSDAQEWTVQVDTDGGRREVRAGWVHFGSGYYNYEEAHDPGFAGVEDFSGTVVHPQFWPQDLDHARKRVVVIGSGATAVTVVPAMAQTAAHVTMLQRTPSYVFSQPGVDPFVQLLRNRLSPQRVQSLTRVKNLGLQSFLYELSRKRPRAANAIVLGQVRAFLPKEVVAEHFTPPYDVWDQRLCAVPDGDLYAAIRRGAADVVTGHIDRFVPEGVRLTDGRVLEADIVVTATGLRLQLFGGAQVSVNGAPVDMARRFAYRGLMLAGVPNVTMTVGYVNASWTLRADLVSRYVARLLGHLRDRGLGTAVPVAPDGMTAGPIMDLTSGYVQRIVSIFPKVGDRAPWTMPQNYLKDKIAFRRADVTEDMFFAPLGAKGVALPSGAEAPAQLPLPGSSSNVDGAVGDVVEVPATEAAESPVTVEAVAETSW</sequence>
<evidence type="ECO:0000256" key="3">
    <source>
        <dbReference type="ARBA" id="ARBA00022630"/>
    </source>
</evidence>
<evidence type="ECO:0000256" key="6">
    <source>
        <dbReference type="ARBA" id="ARBA00023033"/>
    </source>
</evidence>
<protein>
    <submittedName>
        <fullName evidence="7">Predicted flavoprotein CzcO associated with the cation diffusion facilitator CzcD</fullName>
    </submittedName>
</protein>
<dbReference type="PANTHER" id="PTHR43872">
    <property type="entry name" value="MONOOXYGENASE, PUTATIVE (AFU_ORTHOLOGUE AFUA_8G02570)-RELATED"/>
    <property type="match status" value="1"/>
</dbReference>
<dbReference type="EMBL" id="FWXN01000002">
    <property type="protein sequence ID" value="SMC36643.1"/>
    <property type="molecule type" value="Genomic_DNA"/>
</dbReference>
<dbReference type="AlphaFoldDB" id="A0A1W1YKJ2"/>
<keyword evidence="4" id="KW-0274">FAD</keyword>
<dbReference type="GO" id="GO:0004499">
    <property type="term" value="F:N,N-dimethylaniline monooxygenase activity"/>
    <property type="evidence" value="ECO:0007669"/>
    <property type="project" value="InterPro"/>
</dbReference>
<evidence type="ECO:0000256" key="2">
    <source>
        <dbReference type="ARBA" id="ARBA00010139"/>
    </source>
</evidence>
<dbReference type="Pfam" id="PF00743">
    <property type="entry name" value="FMO-like"/>
    <property type="match status" value="1"/>
</dbReference>
<dbReference type="InterPro" id="IPR051820">
    <property type="entry name" value="FAD-binding_MO"/>
</dbReference>